<keyword evidence="4 7" id="KW-0805">Transcription regulation</keyword>
<evidence type="ECO:0000259" key="10">
    <source>
        <dbReference type="Pfam" id="PF02863"/>
    </source>
</evidence>
<keyword evidence="7" id="KW-0028">Amino-acid biosynthesis</keyword>
<dbReference type="PRINTS" id="PR01467">
    <property type="entry name" value="ARGREPRESSOR"/>
</dbReference>
<keyword evidence="3 7" id="KW-0963">Cytoplasm</keyword>
<comment type="pathway">
    <text evidence="7">Amino-acid biosynthesis; L-arginine biosynthesis [regulation].</text>
</comment>
<keyword evidence="7" id="KW-0055">Arginine biosynthesis</keyword>
<dbReference type="GO" id="GO:0003700">
    <property type="term" value="F:DNA-binding transcription factor activity"/>
    <property type="evidence" value="ECO:0007669"/>
    <property type="project" value="UniProtKB-UniRule"/>
</dbReference>
<dbReference type="AlphaFoldDB" id="A0A9D1KA61"/>
<dbReference type="InterPro" id="IPR020900">
    <property type="entry name" value="Arg_repress_DNA-bd"/>
</dbReference>
<feature type="domain" description="Arginine repressor C-terminal" evidence="10">
    <location>
        <begin position="80"/>
        <end position="147"/>
    </location>
</feature>
<evidence type="ECO:0000256" key="1">
    <source>
        <dbReference type="ARBA" id="ARBA00004496"/>
    </source>
</evidence>
<evidence type="ECO:0000313" key="11">
    <source>
        <dbReference type="EMBL" id="HIS97917.1"/>
    </source>
</evidence>
<dbReference type="EMBL" id="DVJS01000200">
    <property type="protein sequence ID" value="HIS97917.1"/>
    <property type="molecule type" value="Genomic_DNA"/>
</dbReference>
<reference evidence="11" key="2">
    <citation type="journal article" date="2021" name="PeerJ">
        <title>Extensive microbial diversity within the chicken gut microbiome revealed by metagenomics and culture.</title>
        <authorList>
            <person name="Gilroy R."/>
            <person name="Ravi A."/>
            <person name="Getino M."/>
            <person name="Pursley I."/>
            <person name="Horton D.L."/>
            <person name="Alikhan N.F."/>
            <person name="Baker D."/>
            <person name="Gharbi K."/>
            <person name="Hall N."/>
            <person name="Watson M."/>
            <person name="Adriaenssens E.M."/>
            <person name="Foster-Nyarko E."/>
            <person name="Jarju S."/>
            <person name="Secka A."/>
            <person name="Antonio M."/>
            <person name="Oren A."/>
            <person name="Chaudhuri R.R."/>
            <person name="La Ragione R."/>
            <person name="Hildebrand F."/>
            <person name="Pallen M.J."/>
        </authorList>
    </citation>
    <scope>NUCLEOTIDE SEQUENCE</scope>
    <source>
        <strain evidence="11">ChiHecec3B27-6122</strain>
    </source>
</reference>
<dbReference type="GO" id="GO:0005737">
    <property type="term" value="C:cytoplasm"/>
    <property type="evidence" value="ECO:0007669"/>
    <property type="project" value="UniProtKB-SubCell"/>
</dbReference>
<dbReference type="InterPro" id="IPR036251">
    <property type="entry name" value="Arg_repress_C_sf"/>
</dbReference>
<keyword evidence="7" id="KW-0678">Repressor</keyword>
<evidence type="ECO:0000256" key="3">
    <source>
        <dbReference type="ARBA" id="ARBA00022490"/>
    </source>
</evidence>
<dbReference type="GO" id="GO:0034618">
    <property type="term" value="F:arginine binding"/>
    <property type="evidence" value="ECO:0007669"/>
    <property type="project" value="InterPro"/>
</dbReference>
<dbReference type="GO" id="GO:0006526">
    <property type="term" value="P:L-arginine biosynthetic process"/>
    <property type="evidence" value="ECO:0007669"/>
    <property type="project" value="UniProtKB-KW"/>
</dbReference>
<dbReference type="PANTHER" id="PTHR34471">
    <property type="entry name" value="ARGININE REPRESSOR"/>
    <property type="match status" value="1"/>
</dbReference>
<gene>
    <name evidence="7 11" type="primary">argR</name>
    <name evidence="11" type="ORF">IAD42_08085</name>
</gene>
<dbReference type="PANTHER" id="PTHR34471:SF1">
    <property type="entry name" value="ARGININE REPRESSOR"/>
    <property type="match status" value="1"/>
</dbReference>
<dbReference type="GO" id="GO:0003677">
    <property type="term" value="F:DNA binding"/>
    <property type="evidence" value="ECO:0007669"/>
    <property type="project" value="UniProtKB-KW"/>
</dbReference>
<organism evidence="11 12">
    <name type="scientific">Candidatus Scatomorpha pullistercoris</name>
    <dbReference type="NCBI Taxonomy" id="2840929"/>
    <lineage>
        <taxon>Bacteria</taxon>
        <taxon>Bacillati</taxon>
        <taxon>Bacillota</taxon>
        <taxon>Clostridia</taxon>
        <taxon>Eubacteriales</taxon>
        <taxon>Candidatus Scatomorpha</taxon>
    </lineage>
</organism>
<dbReference type="InterPro" id="IPR036390">
    <property type="entry name" value="WH_DNA-bd_sf"/>
</dbReference>
<dbReference type="GO" id="GO:0051259">
    <property type="term" value="P:protein complex oligomerization"/>
    <property type="evidence" value="ECO:0007669"/>
    <property type="project" value="InterPro"/>
</dbReference>
<dbReference type="Pfam" id="PF02863">
    <property type="entry name" value="Arg_repressor_C"/>
    <property type="match status" value="1"/>
</dbReference>
<evidence type="ECO:0000256" key="8">
    <source>
        <dbReference type="NCBIfam" id="TIGR01529"/>
    </source>
</evidence>
<dbReference type="HAMAP" id="MF_00173">
    <property type="entry name" value="Arg_repressor"/>
    <property type="match status" value="1"/>
</dbReference>
<dbReference type="Gene3D" id="3.30.1360.40">
    <property type="match status" value="1"/>
</dbReference>
<keyword evidence="6 7" id="KW-0804">Transcription</keyword>
<protein>
    <recommendedName>
        <fullName evidence="7 8">Arginine repressor</fullName>
    </recommendedName>
</protein>
<name>A0A9D1KA61_9FIRM</name>
<comment type="subcellular location">
    <subcellularLocation>
        <location evidence="1 7">Cytoplasm</location>
    </subcellularLocation>
</comment>
<dbReference type="NCBIfam" id="TIGR01529">
    <property type="entry name" value="argR_whole"/>
    <property type="match status" value="1"/>
</dbReference>
<dbReference type="SUPFAM" id="SSF46785">
    <property type="entry name" value="Winged helix' DNA-binding domain"/>
    <property type="match status" value="1"/>
</dbReference>
<reference evidence="11" key="1">
    <citation type="submission" date="2020-10" db="EMBL/GenBank/DDBJ databases">
        <authorList>
            <person name="Gilroy R."/>
        </authorList>
    </citation>
    <scope>NUCLEOTIDE SEQUENCE</scope>
    <source>
        <strain evidence="11">ChiHecec3B27-6122</strain>
    </source>
</reference>
<dbReference type="Gene3D" id="1.10.10.10">
    <property type="entry name" value="Winged helix-like DNA-binding domain superfamily/Winged helix DNA-binding domain"/>
    <property type="match status" value="1"/>
</dbReference>
<comment type="function">
    <text evidence="7">Regulates arginine biosynthesis genes.</text>
</comment>
<dbReference type="Pfam" id="PF01316">
    <property type="entry name" value="Arg_repressor"/>
    <property type="match status" value="1"/>
</dbReference>
<evidence type="ECO:0000259" key="9">
    <source>
        <dbReference type="Pfam" id="PF01316"/>
    </source>
</evidence>
<evidence type="ECO:0000256" key="4">
    <source>
        <dbReference type="ARBA" id="ARBA00023015"/>
    </source>
</evidence>
<feature type="domain" description="Arginine repressor DNA-binding" evidence="9">
    <location>
        <begin position="2"/>
        <end position="67"/>
    </location>
</feature>
<sequence length="149" mass="16474">MKTARQEIILEIIASQDIETQNQLMQALMEHGVKSTQATLSRDIKDLRLVKELASNGRYRYAQPAHDEAAGHNERLRKIFREGVVSCDTAMNIIVLKTLPGLASAASSAMDGMEMSTLVGTVAGDDTVFIAMKDVRSAEQFCEEIKKLF</sequence>
<evidence type="ECO:0000256" key="2">
    <source>
        <dbReference type="ARBA" id="ARBA00008316"/>
    </source>
</evidence>
<evidence type="ECO:0000256" key="5">
    <source>
        <dbReference type="ARBA" id="ARBA00023125"/>
    </source>
</evidence>
<dbReference type="GO" id="GO:1900079">
    <property type="term" value="P:regulation of arginine biosynthetic process"/>
    <property type="evidence" value="ECO:0007669"/>
    <property type="project" value="UniProtKB-UniRule"/>
</dbReference>
<comment type="similarity">
    <text evidence="2 7">Belongs to the ArgR family.</text>
</comment>
<dbReference type="InterPro" id="IPR001669">
    <property type="entry name" value="Arg_repress"/>
</dbReference>
<accession>A0A9D1KA61</accession>
<proteinExistence type="inferred from homology"/>
<keyword evidence="5 7" id="KW-0238">DNA-binding</keyword>
<evidence type="ECO:0000256" key="6">
    <source>
        <dbReference type="ARBA" id="ARBA00023163"/>
    </source>
</evidence>
<evidence type="ECO:0000256" key="7">
    <source>
        <dbReference type="HAMAP-Rule" id="MF_00173"/>
    </source>
</evidence>
<comment type="caution">
    <text evidence="11">The sequence shown here is derived from an EMBL/GenBank/DDBJ whole genome shotgun (WGS) entry which is preliminary data.</text>
</comment>
<dbReference type="Proteomes" id="UP000886876">
    <property type="component" value="Unassembled WGS sequence"/>
</dbReference>
<dbReference type="SUPFAM" id="SSF55252">
    <property type="entry name" value="C-terminal domain of arginine repressor"/>
    <property type="match status" value="1"/>
</dbReference>
<dbReference type="InterPro" id="IPR020899">
    <property type="entry name" value="Arg_repress_C"/>
</dbReference>
<evidence type="ECO:0000313" key="12">
    <source>
        <dbReference type="Proteomes" id="UP000886876"/>
    </source>
</evidence>
<dbReference type="InterPro" id="IPR036388">
    <property type="entry name" value="WH-like_DNA-bd_sf"/>
</dbReference>